<dbReference type="InterPro" id="IPR036162">
    <property type="entry name" value="Resolvase-like_N_sf"/>
</dbReference>
<evidence type="ECO:0000259" key="2">
    <source>
        <dbReference type="PROSITE" id="PS51737"/>
    </source>
</evidence>
<dbReference type="InterPro" id="IPR006119">
    <property type="entry name" value="Resolv_N"/>
</dbReference>
<evidence type="ECO:0000313" key="3">
    <source>
        <dbReference type="EMBL" id="GLI54725.1"/>
    </source>
</evidence>
<organism evidence="3 4">
    <name type="scientific">Propionigenium maris DSM 9537</name>
    <dbReference type="NCBI Taxonomy" id="1123000"/>
    <lineage>
        <taxon>Bacteria</taxon>
        <taxon>Fusobacteriati</taxon>
        <taxon>Fusobacteriota</taxon>
        <taxon>Fusobacteriia</taxon>
        <taxon>Fusobacteriales</taxon>
        <taxon>Fusobacteriaceae</taxon>
        <taxon>Propionigenium</taxon>
    </lineage>
</organism>
<sequence length="445" mass="52466">MKKVVIYLRVSDQMQEEKDSLTKQEQQAIDYCKFKNYNIYKIIKEVGSGRKDDREGFIELENEIKKNTFDVLIFYELSRLARNTYVLHKLIHNMRQKKIQFESITESYLNSDSPTSKLMLSVLASQAEIESDMISKRVKNRMRHYTAEGYWVFQPPRGYRLENKILYIIEEEAEMVRDIYRDFLAGASYAELCRNYNTSNPGIKRILTNVAYIGKTKFGFEGKDKDTGKRVQNLPGEIFEGKHEPIIDLDIFNAVQEVIRHHTLKNMRITKTEYLLTGLIRHNNCTHRMYGKVNRAANYKYYQCSSCAFSMSLEKIESIVIDNLKEYSKGLKTLNNSRAKKMNRTNKLDKYFSKRKRIIEAYTDGHLPREEYLNAVQTINKKIKEIEDTEKQPEKVEVNTNYDKLIKIVKKFEELGLQEKKALLKMFIDEVIIVDRMTIEVVYKI</sequence>
<dbReference type="SUPFAM" id="SSF53041">
    <property type="entry name" value="Resolvase-like"/>
    <property type="match status" value="1"/>
</dbReference>
<name>A0A9W6LMA9_9FUSO</name>
<dbReference type="InterPro" id="IPR011109">
    <property type="entry name" value="DNA_bind_recombinase_dom"/>
</dbReference>
<dbReference type="SMART" id="SM00857">
    <property type="entry name" value="Resolvase"/>
    <property type="match status" value="1"/>
</dbReference>
<dbReference type="Gene3D" id="3.90.1750.20">
    <property type="entry name" value="Putative Large Serine Recombinase, Chain B, Domain 2"/>
    <property type="match status" value="1"/>
</dbReference>
<dbReference type="PANTHER" id="PTHR30461:SF23">
    <property type="entry name" value="DNA RECOMBINASE-RELATED"/>
    <property type="match status" value="1"/>
</dbReference>
<dbReference type="InterPro" id="IPR050639">
    <property type="entry name" value="SSR_resolvase"/>
</dbReference>
<dbReference type="Proteomes" id="UP001144471">
    <property type="component" value="Unassembled WGS sequence"/>
</dbReference>
<dbReference type="PROSITE" id="PS51736">
    <property type="entry name" value="RECOMBINASES_3"/>
    <property type="match status" value="1"/>
</dbReference>
<comment type="caution">
    <text evidence="3">The sequence shown here is derived from an EMBL/GenBank/DDBJ whole genome shotgun (WGS) entry which is preliminary data.</text>
</comment>
<dbReference type="EMBL" id="BSDY01000001">
    <property type="protein sequence ID" value="GLI54725.1"/>
    <property type="molecule type" value="Genomic_DNA"/>
</dbReference>
<dbReference type="PROSITE" id="PS51737">
    <property type="entry name" value="RECOMBINASE_DNA_BIND"/>
    <property type="match status" value="1"/>
</dbReference>
<dbReference type="CDD" id="cd00338">
    <property type="entry name" value="Ser_Recombinase"/>
    <property type="match status" value="1"/>
</dbReference>
<proteinExistence type="predicted"/>
<gene>
    <name evidence="3" type="ORF">PM10SUCC1_02400</name>
</gene>
<feature type="domain" description="Resolvase/invertase-type recombinase catalytic" evidence="1">
    <location>
        <begin position="3"/>
        <end position="149"/>
    </location>
</feature>
<dbReference type="GO" id="GO:0000150">
    <property type="term" value="F:DNA strand exchange activity"/>
    <property type="evidence" value="ECO:0007669"/>
    <property type="project" value="InterPro"/>
</dbReference>
<accession>A0A9W6LMA9</accession>
<keyword evidence="4" id="KW-1185">Reference proteome</keyword>
<reference evidence="3" key="1">
    <citation type="submission" date="2022-12" db="EMBL/GenBank/DDBJ databases">
        <title>Reference genome sequencing for broad-spectrum identification of bacterial and archaeal isolates by mass spectrometry.</title>
        <authorList>
            <person name="Sekiguchi Y."/>
            <person name="Tourlousse D.M."/>
        </authorList>
    </citation>
    <scope>NUCLEOTIDE SEQUENCE</scope>
    <source>
        <strain evidence="3">10succ1</strain>
    </source>
</reference>
<evidence type="ECO:0000259" key="1">
    <source>
        <dbReference type="PROSITE" id="PS51736"/>
    </source>
</evidence>
<dbReference type="Pfam" id="PF00239">
    <property type="entry name" value="Resolvase"/>
    <property type="match status" value="1"/>
</dbReference>
<dbReference type="GO" id="GO:0003677">
    <property type="term" value="F:DNA binding"/>
    <property type="evidence" value="ECO:0007669"/>
    <property type="project" value="InterPro"/>
</dbReference>
<dbReference type="InterPro" id="IPR038109">
    <property type="entry name" value="DNA_bind_recomb_sf"/>
</dbReference>
<dbReference type="Pfam" id="PF07508">
    <property type="entry name" value="Recombinase"/>
    <property type="match status" value="1"/>
</dbReference>
<feature type="domain" description="Recombinase" evidence="2">
    <location>
        <begin position="156"/>
        <end position="265"/>
    </location>
</feature>
<dbReference type="AlphaFoldDB" id="A0A9W6LMA9"/>
<evidence type="ECO:0000313" key="4">
    <source>
        <dbReference type="Proteomes" id="UP001144471"/>
    </source>
</evidence>
<dbReference type="PANTHER" id="PTHR30461">
    <property type="entry name" value="DNA-INVERTASE FROM LAMBDOID PROPHAGE"/>
    <property type="match status" value="1"/>
</dbReference>
<dbReference type="Gene3D" id="3.40.50.1390">
    <property type="entry name" value="Resolvase, N-terminal catalytic domain"/>
    <property type="match status" value="1"/>
</dbReference>
<dbReference type="RefSeq" id="WP_281832667.1">
    <property type="nucleotide sequence ID" value="NZ_BSDY01000001.1"/>
</dbReference>
<protein>
    <submittedName>
        <fullName evidence="3">Serine recombinase</fullName>
    </submittedName>
</protein>